<organism evidence="1 2">
    <name type="scientific">Asterophora parasitica</name>
    <dbReference type="NCBI Taxonomy" id="117018"/>
    <lineage>
        <taxon>Eukaryota</taxon>
        <taxon>Fungi</taxon>
        <taxon>Dikarya</taxon>
        <taxon>Basidiomycota</taxon>
        <taxon>Agaricomycotina</taxon>
        <taxon>Agaricomycetes</taxon>
        <taxon>Agaricomycetidae</taxon>
        <taxon>Agaricales</taxon>
        <taxon>Tricholomatineae</taxon>
        <taxon>Lyophyllaceae</taxon>
        <taxon>Asterophora</taxon>
    </lineage>
</organism>
<dbReference type="Proteomes" id="UP000775547">
    <property type="component" value="Unassembled WGS sequence"/>
</dbReference>
<proteinExistence type="predicted"/>
<gene>
    <name evidence="1" type="ORF">DXG03_007365</name>
</gene>
<feature type="non-terminal residue" evidence="1">
    <location>
        <position position="60"/>
    </location>
</feature>
<reference evidence="1" key="2">
    <citation type="submission" date="2021-10" db="EMBL/GenBank/DDBJ databases">
        <title>Phylogenomics reveals ancestral predisposition of the termite-cultivated fungus Termitomyces towards a domesticated lifestyle.</title>
        <authorList>
            <person name="Auxier B."/>
            <person name="Grum-Grzhimaylo A."/>
            <person name="Cardenas M.E."/>
            <person name="Lodge J.D."/>
            <person name="Laessoe T."/>
            <person name="Pedersen O."/>
            <person name="Smith M.E."/>
            <person name="Kuyper T.W."/>
            <person name="Franco-Molano E.A."/>
            <person name="Baroni T.J."/>
            <person name="Aanen D.K."/>
        </authorList>
    </citation>
    <scope>NUCLEOTIDE SEQUENCE</scope>
    <source>
        <strain evidence="1">AP01</strain>
        <tissue evidence="1">Mycelium</tissue>
    </source>
</reference>
<protein>
    <submittedName>
        <fullName evidence="1">Uncharacterized protein</fullName>
    </submittedName>
</protein>
<sequence length="60" mass="6214">MPALQTEALVPARLLVEAVDGSVNTATLPSVAWLALGTLQGLLVSPTGYLRNPSELLSVV</sequence>
<comment type="caution">
    <text evidence="1">The sequence shown here is derived from an EMBL/GenBank/DDBJ whole genome shotgun (WGS) entry which is preliminary data.</text>
</comment>
<dbReference type="AlphaFoldDB" id="A0A9P7K1U6"/>
<evidence type="ECO:0000313" key="1">
    <source>
        <dbReference type="EMBL" id="KAG5633448.1"/>
    </source>
</evidence>
<keyword evidence="2" id="KW-1185">Reference proteome</keyword>
<accession>A0A9P7K1U6</accession>
<name>A0A9P7K1U6_9AGAR</name>
<reference evidence="1" key="1">
    <citation type="submission" date="2020-07" db="EMBL/GenBank/DDBJ databases">
        <authorList>
            <person name="Nieuwenhuis M."/>
            <person name="Van De Peppel L.J.J."/>
        </authorList>
    </citation>
    <scope>NUCLEOTIDE SEQUENCE</scope>
    <source>
        <strain evidence="1">AP01</strain>
        <tissue evidence="1">Mycelium</tissue>
    </source>
</reference>
<dbReference type="EMBL" id="JABCKV010005346">
    <property type="protein sequence ID" value="KAG5633448.1"/>
    <property type="molecule type" value="Genomic_DNA"/>
</dbReference>
<evidence type="ECO:0000313" key="2">
    <source>
        <dbReference type="Proteomes" id="UP000775547"/>
    </source>
</evidence>